<proteinExistence type="predicted"/>
<keyword evidence="1" id="KW-1133">Transmembrane helix</keyword>
<keyword evidence="3" id="KW-1185">Reference proteome</keyword>
<dbReference type="AlphaFoldDB" id="A0A495A7I1"/>
<gene>
    <name evidence="2" type="ORF">D8M06_05325</name>
</gene>
<dbReference type="EMBL" id="RBZP01000002">
    <property type="protein sequence ID" value="RKQ35689.1"/>
    <property type="molecule type" value="Genomic_DNA"/>
</dbReference>
<name>A0A495A7I1_9BACI</name>
<accession>A0A495A7I1</accession>
<keyword evidence="1" id="KW-0472">Membrane</keyword>
<protein>
    <submittedName>
        <fullName evidence="2">Uncharacterized protein</fullName>
    </submittedName>
</protein>
<dbReference type="RefSeq" id="WP_121203328.1">
    <property type="nucleotide sequence ID" value="NZ_RBZP01000002.1"/>
</dbReference>
<keyword evidence="1" id="KW-0812">Transmembrane</keyword>
<evidence type="ECO:0000313" key="2">
    <source>
        <dbReference type="EMBL" id="RKQ35689.1"/>
    </source>
</evidence>
<evidence type="ECO:0000256" key="1">
    <source>
        <dbReference type="SAM" id="Phobius"/>
    </source>
</evidence>
<reference evidence="2 3" key="1">
    <citation type="journal article" date="2016" name="Int. J. Syst. Evol. Microbiol.">
        <title>Oceanobacillus halophilus sp. nov., a novel moderately halophilic bacterium from a hypersaline lake.</title>
        <authorList>
            <person name="Amoozegar M.A."/>
            <person name="Bagheri M."/>
            <person name="Makhdoumi A."/>
            <person name="Nikou M.M."/>
            <person name="Fazeli S.A.S."/>
            <person name="Schumann P."/>
            <person name="Sproer C."/>
            <person name="Sanchez-Porro C."/>
            <person name="Ventosa A."/>
        </authorList>
    </citation>
    <scope>NUCLEOTIDE SEQUENCE [LARGE SCALE GENOMIC DNA]</scope>
    <source>
        <strain evidence="2 3">DSM 23996</strain>
    </source>
</reference>
<dbReference type="Proteomes" id="UP000269301">
    <property type="component" value="Unassembled WGS sequence"/>
</dbReference>
<sequence>MKEKTGDISRKSMINRDVPVFISFVFVYMINVIDFIDFVKIPLFYHNKHIEERRDKMKKLIKEFIKQPYELYVDAYERLSKDQRTK</sequence>
<organism evidence="2 3">
    <name type="scientific">Oceanobacillus halophilus</name>
    <dbReference type="NCBI Taxonomy" id="930130"/>
    <lineage>
        <taxon>Bacteria</taxon>
        <taxon>Bacillati</taxon>
        <taxon>Bacillota</taxon>
        <taxon>Bacilli</taxon>
        <taxon>Bacillales</taxon>
        <taxon>Bacillaceae</taxon>
        <taxon>Oceanobacillus</taxon>
    </lineage>
</organism>
<feature type="transmembrane region" description="Helical" evidence="1">
    <location>
        <begin position="20"/>
        <end position="39"/>
    </location>
</feature>
<evidence type="ECO:0000313" key="3">
    <source>
        <dbReference type="Proteomes" id="UP000269301"/>
    </source>
</evidence>
<comment type="caution">
    <text evidence="2">The sequence shown here is derived from an EMBL/GenBank/DDBJ whole genome shotgun (WGS) entry which is preliminary data.</text>
</comment>